<dbReference type="EC" id="2.7.10.2" evidence="4"/>
<protein>
    <recommendedName>
        <fullName evidence="4">non-specific protein-tyrosine kinase</fullName>
        <ecNumber evidence="4">2.7.10.2</ecNumber>
    </recommendedName>
</protein>
<keyword evidence="10" id="KW-0418">Kinase</keyword>
<evidence type="ECO:0000259" key="18">
    <source>
        <dbReference type="Pfam" id="PF13614"/>
    </source>
</evidence>
<evidence type="ECO:0000256" key="7">
    <source>
        <dbReference type="ARBA" id="ARBA00022679"/>
    </source>
</evidence>
<evidence type="ECO:0000256" key="9">
    <source>
        <dbReference type="ARBA" id="ARBA00022741"/>
    </source>
</evidence>
<dbReference type="RefSeq" id="WP_354556912.1">
    <property type="nucleotide sequence ID" value="NZ_JBEPMB010000004.1"/>
</dbReference>
<dbReference type="InterPro" id="IPR027417">
    <property type="entry name" value="P-loop_NTPase"/>
</dbReference>
<evidence type="ECO:0000256" key="14">
    <source>
        <dbReference type="ARBA" id="ARBA00023137"/>
    </source>
</evidence>
<accession>A0ABV2J0X0</accession>
<reference evidence="19 20" key="1">
    <citation type="submission" date="2024-06" db="EMBL/GenBank/DDBJ databases">
        <title>Genomic Encyclopedia of Type Strains, Phase IV (KMG-IV): sequencing the most valuable type-strain genomes for metagenomic binning, comparative biology and taxonomic classification.</title>
        <authorList>
            <person name="Goeker M."/>
        </authorList>
    </citation>
    <scope>NUCLEOTIDE SEQUENCE [LARGE SCALE GENOMIC DNA]</scope>
    <source>
        <strain evidence="19 20">DSM 29780</strain>
    </source>
</reference>
<keyword evidence="11" id="KW-0067">ATP-binding</keyword>
<keyword evidence="20" id="KW-1185">Reference proteome</keyword>
<feature type="domain" description="AAA" evidence="18">
    <location>
        <begin position="532"/>
        <end position="642"/>
    </location>
</feature>
<dbReference type="PANTHER" id="PTHR32309:SF13">
    <property type="entry name" value="FERRIC ENTEROBACTIN TRANSPORT PROTEIN FEPE"/>
    <property type="match status" value="1"/>
</dbReference>
<dbReference type="CDD" id="cd05387">
    <property type="entry name" value="BY-kinase"/>
    <property type="match status" value="1"/>
</dbReference>
<evidence type="ECO:0000256" key="10">
    <source>
        <dbReference type="ARBA" id="ARBA00022777"/>
    </source>
</evidence>
<dbReference type="InterPro" id="IPR050445">
    <property type="entry name" value="Bact_polysacc_biosynth/exp"/>
</dbReference>
<comment type="similarity">
    <text evidence="2">Belongs to the CpsD/CapB family.</text>
</comment>
<dbReference type="Gene3D" id="3.40.50.300">
    <property type="entry name" value="P-loop containing nucleotide triphosphate hydrolases"/>
    <property type="match status" value="1"/>
</dbReference>
<evidence type="ECO:0000256" key="1">
    <source>
        <dbReference type="ARBA" id="ARBA00004429"/>
    </source>
</evidence>
<comment type="similarity">
    <text evidence="3">Belongs to the etk/wzc family.</text>
</comment>
<dbReference type="InterPro" id="IPR003856">
    <property type="entry name" value="LPS_length_determ_N"/>
</dbReference>
<evidence type="ECO:0000256" key="5">
    <source>
        <dbReference type="ARBA" id="ARBA00022475"/>
    </source>
</evidence>
<keyword evidence="6" id="KW-0997">Cell inner membrane</keyword>
<evidence type="ECO:0000259" key="17">
    <source>
        <dbReference type="Pfam" id="PF02706"/>
    </source>
</evidence>
<dbReference type="PANTHER" id="PTHR32309">
    <property type="entry name" value="TYROSINE-PROTEIN KINASE"/>
    <property type="match status" value="1"/>
</dbReference>
<evidence type="ECO:0000256" key="13">
    <source>
        <dbReference type="ARBA" id="ARBA00023136"/>
    </source>
</evidence>
<evidence type="ECO:0000313" key="19">
    <source>
        <dbReference type="EMBL" id="MET3614402.1"/>
    </source>
</evidence>
<evidence type="ECO:0000256" key="15">
    <source>
        <dbReference type="ARBA" id="ARBA00051245"/>
    </source>
</evidence>
<dbReference type="EMBL" id="JBEPMB010000004">
    <property type="protein sequence ID" value="MET3614402.1"/>
    <property type="molecule type" value="Genomic_DNA"/>
</dbReference>
<evidence type="ECO:0000256" key="3">
    <source>
        <dbReference type="ARBA" id="ARBA00008883"/>
    </source>
</evidence>
<keyword evidence="13 16" id="KW-0472">Membrane</keyword>
<keyword evidence="8 16" id="KW-0812">Transmembrane</keyword>
<dbReference type="Proteomes" id="UP001549047">
    <property type="component" value="Unassembled WGS sequence"/>
</dbReference>
<keyword evidence="9" id="KW-0547">Nucleotide-binding</keyword>
<comment type="caution">
    <text evidence="19">The sequence shown here is derived from an EMBL/GenBank/DDBJ whole genome shotgun (WGS) entry which is preliminary data.</text>
</comment>
<comment type="subcellular location">
    <subcellularLocation>
        <location evidence="1">Cell inner membrane</location>
        <topology evidence="1">Multi-pass membrane protein</topology>
    </subcellularLocation>
</comment>
<keyword evidence="7" id="KW-0808">Transferase</keyword>
<proteinExistence type="inferred from homology"/>
<feature type="domain" description="Polysaccharide chain length determinant N-terminal" evidence="17">
    <location>
        <begin position="7"/>
        <end position="68"/>
    </location>
</feature>
<gene>
    <name evidence="19" type="ORF">ABID16_002739</name>
</gene>
<dbReference type="Pfam" id="PF13614">
    <property type="entry name" value="AAA_31"/>
    <property type="match status" value="1"/>
</dbReference>
<evidence type="ECO:0000313" key="20">
    <source>
        <dbReference type="Proteomes" id="UP001549047"/>
    </source>
</evidence>
<evidence type="ECO:0000256" key="2">
    <source>
        <dbReference type="ARBA" id="ARBA00007316"/>
    </source>
</evidence>
<dbReference type="InterPro" id="IPR005702">
    <property type="entry name" value="Wzc-like_C"/>
</dbReference>
<keyword evidence="5" id="KW-1003">Cell membrane</keyword>
<sequence>MEQSHEIRNLIGIIRRQYLIIAAVALVVMVAVSVVLFTLVPKYTATAKLLVDPSSKNLLNPTDRPDYSGIETNARVDSEVAILNTGNAIAQLIKDQNLMSDPEFGVTLGWLDKVLTVFNLESPAATDSDELVAKVVKRVEKAVDVEREGMTYVISVSFTSRDPQKAVALANALAQTYINQQLQSKVSGTLASRNIIQAQLGQANDAVVRGERKLDEYMEKNLAKLQELSGSDEIKRLREEMDATLRRNVDRNNALAAAQKQLTEGNYSALADTLKSDALKALQVQRANLAASMSIPVLGGKPQGNIQKDLAALDKKLQDNAAAAVVAFQKDVATGGNTTDALRERLRTAIMSSNLPPEVLAEVYAIQKESEIAREQYQSLLSRMKELDTQAQLQVPDSRIVSVALLPTTPSFPKVGRSLGIALGASLLVGLGVAFMRENFIGGFVEDEQIESVLRVPVAAVIEKQATPANARNGIPDLIISTPMSAFAEAFRRIRVKIERMNIDRNRNGDFAMNGQPGGLVVLVTSSVPNEGKSTVSLSLARTLAHSGRRTLLIDADLRKPSVHKLVGLNQSQQLASYLQGQTGEGLSSLITSDPSGNLKLALGGRLSNHATDELVMGDRFAALIAEARQQFDFIVIDTPPIDPVVDGLYIARHADFVTFVVRWSTTAQTVAKRCMKALQENCAPGTTMLGVMSQREVAKGSRYYRYSGYYES</sequence>
<keyword evidence="12 16" id="KW-1133">Transmembrane helix</keyword>
<dbReference type="Pfam" id="PF02706">
    <property type="entry name" value="Wzz"/>
    <property type="match status" value="1"/>
</dbReference>
<evidence type="ECO:0000256" key="8">
    <source>
        <dbReference type="ARBA" id="ARBA00022692"/>
    </source>
</evidence>
<comment type="catalytic activity">
    <reaction evidence="15">
        <text>L-tyrosyl-[protein] + ATP = O-phospho-L-tyrosyl-[protein] + ADP + H(+)</text>
        <dbReference type="Rhea" id="RHEA:10596"/>
        <dbReference type="Rhea" id="RHEA-COMP:10136"/>
        <dbReference type="Rhea" id="RHEA-COMP:20101"/>
        <dbReference type="ChEBI" id="CHEBI:15378"/>
        <dbReference type="ChEBI" id="CHEBI:30616"/>
        <dbReference type="ChEBI" id="CHEBI:46858"/>
        <dbReference type="ChEBI" id="CHEBI:61978"/>
        <dbReference type="ChEBI" id="CHEBI:456216"/>
        <dbReference type="EC" id="2.7.10.2"/>
    </reaction>
</comment>
<dbReference type="InterPro" id="IPR025669">
    <property type="entry name" value="AAA_dom"/>
</dbReference>
<evidence type="ECO:0000256" key="11">
    <source>
        <dbReference type="ARBA" id="ARBA00022840"/>
    </source>
</evidence>
<feature type="transmembrane region" description="Helical" evidence="16">
    <location>
        <begin position="18"/>
        <end position="40"/>
    </location>
</feature>
<evidence type="ECO:0000256" key="16">
    <source>
        <dbReference type="SAM" id="Phobius"/>
    </source>
</evidence>
<evidence type="ECO:0000256" key="4">
    <source>
        <dbReference type="ARBA" id="ARBA00011903"/>
    </source>
</evidence>
<evidence type="ECO:0000256" key="6">
    <source>
        <dbReference type="ARBA" id="ARBA00022519"/>
    </source>
</evidence>
<organism evidence="19 20">
    <name type="scientific">Rhizobium aquaticum</name>
    <dbReference type="NCBI Taxonomy" id="1549636"/>
    <lineage>
        <taxon>Bacteria</taxon>
        <taxon>Pseudomonadati</taxon>
        <taxon>Pseudomonadota</taxon>
        <taxon>Alphaproteobacteria</taxon>
        <taxon>Hyphomicrobiales</taxon>
        <taxon>Rhizobiaceae</taxon>
        <taxon>Rhizobium/Agrobacterium group</taxon>
        <taxon>Rhizobium</taxon>
    </lineage>
</organism>
<keyword evidence="14" id="KW-0829">Tyrosine-protein kinase</keyword>
<evidence type="ECO:0000256" key="12">
    <source>
        <dbReference type="ARBA" id="ARBA00022989"/>
    </source>
</evidence>
<dbReference type="SUPFAM" id="SSF52540">
    <property type="entry name" value="P-loop containing nucleoside triphosphate hydrolases"/>
    <property type="match status" value="1"/>
</dbReference>
<name>A0ABV2J0X0_9HYPH</name>